<proteinExistence type="inferred from homology"/>
<sequence length="226" mass="24939">MGIMGGGMEVAMNGGLQLGGKLGITEEEKQVSEQRRLRLPAIAAPQDPKHIHRARLVLVWILHFYVHTLPPQPDSEPARNPPSLSVPLLQISKATDQPPVLTYADEVILNSYLGTTDNEPKCLFLSNKGPGSAHEQAFYLTSARVEWEGAKAMQVVHDIVTSSADTVTRNRRFFTSLAIHPALFIRTSSHVHCHHEPVMIGVGHRVGIIARQRLCSEIAVEPHSFK</sequence>
<dbReference type="GO" id="GO:0046872">
    <property type="term" value="F:metal ion binding"/>
    <property type="evidence" value="ECO:0007669"/>
    <property type="project" value="UniProtKB-KW"/>
</dbReference>
<dbReference type="PANTHER" id="PTHR28657">
    <property type="entry name" value="INDOLEAMINE 2,3-DIOXYGENASE"/>
    <property type="match status" value="1"/>
</dbReference>
<evidence type="ECO:0000256" key="3">
    <source>
        <dbReference type="ARBA" id="ARBA00023004"/>
    </source>
</evidence>
<dbReference type="GO" id="GO:0034354">
    <property type="term" value="P:'de novo' NAD+ biosynthetic process from L-tryptophan"/>
    <property type="evidence" value="ECO:0007669"/>
    <property type="project" value="TreeGrafter"/>
</dbReference>
<evidence type="ECO:0000313" key="4">
    <source>
        <dbReference type="EMBL" id="KTB29639.1"/>
    </source>
</evidence>
<dbReference type="AlphaFoldDB" id="A0A0W0EZZ1"/>
<dbReference type="GO" id="GO:0020037">
    <property type="term" value="F:heme binding"/>
    <property type="evidence" value="ECO:0007669"/>
    <property type="project" value="InterPro"/>
</dbReference>
<dbReference type="GO" id="GO:0033754">
    <property type="term" value="F:indoleamine 2,3-dioxygenase activity"/>
    <property type="evidence" value="ECO:0007669"/>
    <property type="project" value="TreeGrafter"/>
</dbReference>
<evidence type="ECO:0000313" key="5">
    <source>
        <dbReference type="Proteomes" id="UP000054988"/>
    </source>
</evidence>
<dbReference type="PANTHER" id="PTHR28657:SF5">
    <property type="entry name" value="INDOLEAMINE 2,3-DIOXYGENASE"/>
    <property type="match status" value="1"/>
</dbReference>
<evidence type="ECO:0000256" key="1">
    <source>
        <dbReference type="ARBA" id="ARBA00007119"/>
    </source>
</evidence>
<evidence type="ECO:0000256" key="2">
    <source>
        <dbReference type="ARBA" id="ARBA00022723"/>
    </source>
</evidence>
<comment type="similarity">
    <text evidence="1">Belongs to the indoleamine 2,3-dioxygenase family.</text>
</comment>
<organism evidence="4 5">
    <name type="scientific">Moniliophthora roreri</name>
    <name type="common">Frosty pod rot fungus</name>
    <name type="synonym">Monilia roreri</name>
    <dbReference type="NCBI Taxonomy" id="221103"/>
    <lineage>
        <taxon>Eukaryota</taxon>
        <taxon>Fungi</taxon>
        <taxon>Dikarya</taxon>
        <taxon>Basidiomycota</taxon>
        <taxon>Agaricomycotina</taxon>
        <taxon>Agaricomycetes</taxon>
        <taxon>Agaricomycetidae</taxon>
        <taxon>Agaricales</taxon>
        <taxon>Marasmiineae</taxon>
        <taxon>Marasmiaceae</taxon>
        <taxon>Moniliophthora</taxon>
    </lineage>
</organism>
<gene>
    <name evidence="4" type="ORF">WG66_17791</name>
</gene>
<dbReference type="SUPFAM" id="SSF140959">
    <property type="entry name" value="Indolic compounds 2,3-dioxygenase-like"/>
    <property type="match status" value="1"/>
</dbReference>
<dbReference type="InterPro" id="IPR000898">
    <property type="entry name" value="Indolamine_dOase"/>
</dbReference>
<dbReference type="GO" id="GO:0019441">
    <property type="term" value="P:L-tryptophan catabolic process to kynurenine"/>
    <property type="evidence" value="ECO:0007669"/>
    <property type="project" value="InterPro"/>
</dbReference>
<reference evidence="4 5" key="1">
    <citation type="submission" date="2015-12" db="EMBL/GenBank/DDBJ databases">
        <title>Draft genome sequence of Moniliophthora roreri, the causal agent of frosty pod rot of cacao.</title>
        <authorList>
            <person name="Aime M.C."/>
            <person name="Diaz-Valderrama J.R."/>
            <person name="Kijpornyongpan T."/>
            <person name="Phillips-Mora W."/>
        </authorList>
    </citation>
    <scope>NUCLEOTIDE SEQUENCE [LARGE SCALE GENOMIC DNA]</scope>
    <source>
        <strain evidence="4 5">MCA 2952</strain>
    </source>
</reference>
<name>A0A0W0EZZ1_MONRR</name>
<accession>A0A0W0EZZ1</accession>
<keyword evidence="2" id="KW-0479">Metal-binding</keyword>
<dbReference type="Pfam" id="PF01231">
    <property type="entry name" value="IDO"/>
    <property type="match status" value="1"/>
</dbReference>
<dbReference type="EMBL" id="LATX01002424">
    <property type="protein sequence ID" value="KTB29639.1"/>
    <property type="molecule type" value="Genomic_DNA"/>
</dbReference>
<dbReference type="Proteomes" id="UP000054988">
    <property type="component" value="Unassembled WGS sequence"/>
</dbReference>
<comment type="caution">
    <text evidence="4">The sequence shown here is derived from an EMBL/GenBank/DDBJ whole genome shotgun (WGS) entry which is preliminary data.</text>
</comment>
<protein>
    <submittedName>
        <fullName evidence="4">Uncharacterized protein</fullName>
    </submittedName>
</protein>
<dbReference type="InterPro" id="IPR037217">
    <property type="entry name" value="Trp/Indoleamine_2_3_dOase-like"/>
</dbReference>
<dbReference type="GO" id="GO:0005737">
    <property type="term" value="C:cytoplasm"/>
    <property type="evidence" value="ECO:0007669"/>
    <property type="project" value="TreeGrafter"/>
</dbReference>
<keyword evidence="3" id="KW-0408">Iron</keyword>